<dbReference type="InterPro" id="IPR029058">
    <property type="entry name" value="AB_hydrolase_fold"/>
</dbReference>
<reference evidence="2" key="1">
    <citation type="journal article" date="2019" name="Int. J. Syst. Evol. Microbiol.">
        <title>The Global Catalogue of Microorganisms (GCM) 10K type strain sequencing project: providing services to taxonomists for standard genome sequencing and annotation.</title>
        <authorList>
            <consortium name="The Broad Institute Genomics Platform"/>
            <consortium name="The Broad Institute Genome Sequencing Center for Infectious Disease"/>
            <person name="Wu L."/>
            <person name="Ma J."/>
        </authorList>
    </citation>
    <scope>NUCLEOTIDE SEQUENCE [LARGE SCALE GENOMIC DNA]</scope>
    <source>
        <strain evidence="2">CGMCC 1.12482</strain>
    </source>
</reference>
<dbReference type="SUPFAM" id="SSF53474">
    <property type="entry name" value="alpha/beta-Hydrolases"/>
    <property type="match status" value="1"/>
</dbReference>
<dbReference type="Gene3D" id="3.40.50.1820">
    <property type="entry name" value="alpha/beta hydrolase"/>
    <property type="match status" value="1"/>
</dbReference>
<dbReference type="GO" id="GO:0016787">
    <property type="term" value="F:hydrolase activity"/>
    <property type="evidence" value="ECO:0007669"/>
    <property type="project" value="UniProtKB-KW"/>
</dbReference>
<proteinExistence type="predicted"/>
<protein>
    <submittedName>
        <fullName evidence="1">Alpha/beta hydrolase</fullName>
    </submittedName>
</protein>
<evidence type="ECO:0000313" key="1">
    <source>
        <dbReference type="EMBL" id="GGC86590.1"/>
    </source>
</evidence>
<dbReference type="RefSeq" id="WP_188434283.1">
    <property type="nucleotide sequence ID" value="NZ_BMFF01000001.1"/>
</dbReference>
<dbReference type="Proteomes" id="UP000638188">
    <property type="component" value="Unassembled WGS sequence"/>
</dbReference>
<keyword evidence="2" id="KW-1185">Reference proteome</keyword>
<comment type="caution">
    <text evidence="1">The sequence shown here is derived from an EMBL/GenBank/DDBJ whole genome shotgun (WGS) entry which is preliminary data.</text>
</comment>
<dbReference type="EMBL" id="BMFF01000001">
    <property type="protein sequence ID" value="GGC86590.1"/>
    <property type="molecule type" value="Genomic_DNA"/>
</dbReference>
<evidence type="ECO:0000313" key="2">
    <source>
        <dbReference type="Proteomes" id="UP000638188"/>
    </source>
</evidence>
<accession>A0ABQ1P4F4</accession>
<sequence length="505" mass="53807">MNMMKKTAYLGMVISAVALSGCLGGGGGSSSSIACPTAGNTPAGATAQQERIDNCFFEVDEDQLAFGPLVADVPAYENTSRWHGVIDNAGYRVEVPENWNGMLVMYAHGFRGEGSELTVDSPPMRQYLLDNGYAWAASSYSTTYYDVLAGVEDTNKLALAFNDIAAENGRPLAAPTKRYITGVSMGGHVTAAAIELETQQTANTFVPYDGAAPMCGVLGDTELFNYFGAYSLSLFQFGGVPANTYPINDVEAKLTAARTALWTDYATNKNVDGLTQEGLPLFTTLQNLSGGPRPVYGVAFGGFQDLLQGFAGADGTVTGILNENVVDTRDVTYRFQTTPGQPLTPTEQGFNDTIYQITPDANANALRDDGLRFIPKVNGNLYKAIPVVTVHTLGDLFVPISMEQIYKQRMIDNGFGDQVVQRAVRAPGHCDFSFAEFEQTLDAMLDWEQDGIKPAGDDFLTPATVADPQFGCQFTVDGAPQTATRAAIAPLIGACAPAVPAAAAL</sequence>
<dbReference type="PROSITE" id="PS51257">
    <property type="entry name" value="PROKAR_LIPOPROTEIN"/>
    <property type="match status" value="1"/>
</dbReference>
<gene>
    <name evidence="1" type="ORF">GCM10007418_02940</name>
</gene>
<organism evidence="1 2">
    <name type="scientific">Halopseudomonas salina</name>
    <dbReference type="NCBI Taxonomy" id="1323744"/>
    <lineage>
        <taxon>Bacteria</taxon>
        <taxon>Pseudomonadati</taxon>
        <taxon>Pseudomonadota</taxon>
        <taxon>Gammaproteobacteria</taxon>
        <taxon>Pseudomonadales</taxon>
        <taxon>Pseudomonadaceae</taxon>
        <taxon>Halopseudomonas</taxon>
    </lineage>
</organism>
<name>A0ABQ1P4F4_9GAMM</name>
<keyword evidence="1" id="KW-0378">Hydrolase</keyword>